<comment type="subcellular location">
    <subcellularLocation>
        <location evidence="1">Cell inner membrane</location>
        <topology evidence="1">Multi-pass membrane protein</topology>
    </subcellularLocation>
</comment>
<feature type="transmembrane region" description="Helical" evidence="10">
    <location>
        <begin position="20"/>
        <end position="53"/>
    </location>
</feature>
<keyword evidence="3" id="KW-0997">Cell inner membrane</keyword>
<dbReference type="InterPro" id="IPR023408">
    <property type="entry name" value="MscS_beta-dom_sf"/>
</dbReference>
<evidence type="ECO:0000256" key="9">
    <source>
        <dbReference type="ARBA" id="ARBA00093659"/>
    </source>
</evidence>
<keyword evidence="13" id="KW-1185">Reference proteome</keyword>
<keyword evidence="2" id="KW-1003">Cell membrane</keyword>
<keyword evidence="4 10" id="KW-0812">Transmembrane</keyword>
<feature type="transmembrane region" description="Helical" evidence="10">
    <location>
        <begin position="98"/>
        <end position="122"/>
    </location>
</feature>
<dbReference type="Proteomes" id="UP000283387">
    <property type="component" value="Unassembled WGS sequence"/>
</dbReference>
<name>A0A419VUR1_9BACT</name>
<keyword evidence="5 10" id="KW-1133">Transmembrane helix</keyword>
<evidence type="ECO:0000256" key="10">
    <source>
        <dbReference type="SAM" id="Phobius"/>
    </source>
</evidence>
<dbReference type="InterPro" id="IPR010920">
    <property type="entry name" value="LSM_dom_sf"/>
</dbReference>
<dbReference type="EMBL" id="RAPN01000006">
    <property type="protein sequence ID" value="RKD85184.1"/>
    <property type="molecule type" value="Genomic_DNA"/>
</dbReference>
<evidence type="ECO:0000256" key="4">
    <source>
        <dbReference type="ARBA" id="ARBA00022692"/>
    </source>
</evidence>
<dbReference type="AlphaFoldDB" id="A0A419VUR1"/>
<dbReference type="InterPro" id="IPR006685">
    <property type="entry name" value="MscS_channel_2nd"/>
</dbReference>
<evidence type="ECO:0000259" key="11">
    <source>
        <dbReference type="Pfam" id="PF00924"/>
    </source>
</evidence>
<dbReference type="SUPFAM" id="SSF50182">
    <property type="entry name" value="Sm-like ribonucleoproteins"/>
    <property type="match status" value="1"/>
</dbReference>
<keyword evidence="6" id="KW-0346">Stress response</keyword>
<dbReference type="PANTHER" id="PTHR30414:SF0">
    <property type="entry name" value="MINICONDUCTANCE MECHANOSENSITIVE CHANNEL YBDG"/>
    <property type="match status" value="1"/>
</dbReference>
<keyword evidence="7 10" id="KW-0472">Membrane</keyword>
<feature type="domain" description="Mechanosensitive ion channel MscS" evidence="11">
    <location>
        <begin position="188"/>
        <end position="256"/>
    </location>
</feature>
<evidence type="ECO:0000313" key="12">
    <source>
        <dbReference type="EMBL" id="RKD85184.1"/>
    </source>
</evidence>
<feature type="transmembrane region" description="Helical" evidence="10">
    <location>
        <begin position="143"/>
        <end position="165"/>
    </location>
</feature>
<dbReference type="Gene3D" id="2.30.30.60">
    <property type="match status" value="1"/>
</dbReference>
<dbReference type="GO" id="GO:0008381">
    <property type="term" value="F:mechanosensitive monoatomic ion channel activity"/>
    <property type="evidence" value="ECO:0007669"/>
    <property type="project" value="InterPro"/>
</dbReference>
<comment type="caution">
    <text evidence="12">The sequence shown here is derived from an EMBL/GenBank/DDBJ whole genome shotgun (WGS) entry which is preliminary data.</text>
</comment>
<organism evidence="12 13">
    <name type="scientific">Mangrovibacterium diazotrophicum</name>
    <dbReference type="NCBI Taxonomy" id="1261403"/>
    <lineage>
        <taxon>Bacteria</taxon>
        <taxon>Pseudomonadati</taxon>
        <taxon>Bacteroidota</taxon>
        <taxon>Bacteroidia</taxon>
        <taxon>Marinilabiliales</taxon>
        <taxon>Prolixibacteraceae</taxon>
        <taxon>Mangrovibacterium</taxon>
    </lineage>
</organism>
<feature type="transmembrane region" description="Helical" evidence="10">
    <location>
        <begin position="73"/>
        <end position="92"/>
    </location>
</feature>
<evidence type="ECO:0000256" key="6">
    <source>
        <dbReference type="ARBA" id="ARBA00023016"/>
    </source>
</evidence>
<evidence type="ECO:0000256" key="7">
    <source>
        <dbReference type="ARBA" id="ARBA00023136"/>
    </source>
</evidence>
<dbReference type="GO" id="GO:0005886">
    <property type="term" value="C:plasma membrane"/>
    <property type="evidence" value="ECO:0007669"/>
    <property type="project" value="UniProtKB-SubCell"/>
</dbReference>
<accession>A0A419VUR1</accession>
<evidence type="ECO:0000313" key="13">
    <source>
        <dbReference type="Proteomes" id="UP000283387"/>
    </source>
</evidence>
<dbReference type="RefSeq" id="WP_245995054.1">
    <property type="nucleotide sequence ID" value="NZ_RAPN01000006.1"/>
</dbReference>
<feature type="transmembrane region" description="Helical" evidence="10">
    <location>
        <begin position="171"/>
        <end position="197"/>
    </location>
</feature>
<sequence length="428" mass="48763">MKQFNIWLFDFFKELNILDHWAMTFSITISVIVLILAAVAAQLLTRLILVSLIHKLFQKTKTDWDDFLIDRKVFSALAHIPSAFIIYAVYSFSGVEIVSTILSVIARVYFVFIFAMTAVRTANAVNDMYQTTPYAATRPIKGYIQLVQILIIFVSLIFAIAILIGKSPLGIFAGLGAMAAVLLLIFKDSILGFVASIQLSANKMLKPGDWIEMPSHKADGTVIDISLTTVKVQNWDKTITTIPTYALVSESFNNWAGMEESGGRRIKRSINIDMKSVRFADPKLLEKLSHFYLLKDYITNKQQEIKSFNEKLNVQDGDVYNGRRQTNLGIFRHYLEAYLRQNPNIHEEMTFLVRHLQPTELGLPIEIYVFSKDQRWANYEGIQADIFDHVLAILPEFDLRVYQNPSGHDVNELGRNLANLQKRTVVNN</sequence>
<dbReference type="InterPro" id="IPR030192">
    <property type="entry name" value="YbdG"/>
</dbReference>
<reference evidence="12 13" key="1">
    <citation type="submission" date="2018-09" db="EMBL/GenBank/DDBJ databases">
        <title>Genomic Encyclopedia of Archaeal and Bacterial Type Strains, Phase II (KMG-II): from individual species to whole genera.</title>
        <authorList>
            <person name="Goeker M."/>
        </authorList>
    </citation>
    <scope>NUCLEOTIDE SEQUENCE [LARGE SCALE GENOMIC DNA]</scope>
    <source>
        <strain evidence="12 13">DSM 27148</strain>
    </source>
</reference>
<evidence type="ECO:0000256" key="3">
    <source>
        <dbReference type="ARBA" id="ARBA00022519"/>
    </source>
</evidence>
<dbReference type="PANTHER" id="PTHR30414">
    <property type="entry name" value="MINICONDUCTANCE MECHANOSENSITIVE CHANNEL YBDG"/>
    <property type="match status" value="1"/>
</dbReference>
<gene>
    <name evidence="12" type="ORF">BC643_4703</name>
</gene>
<evidence type="ECO:0000256" key="5">
    <source>
        <dbReference type="ARBA" id="ARBA00022989"/>
    </source>
</evidence>
<evidence type="ECO:0000256" key="1">
    <source>
        <dbReference type="ARBA" id="ARBA00004429"/>
    </source>
</evidence>
<proteinExistence type="predicted"/>
<evidence type="ECO:0000256" key="8">
    <source>
        <dbReference type="ARBA" id="ARBA00093630"/>
    </source>
</evidence>
<evidence type="ECO:0000256" key="2">
    <source>
        <dbReference type="ARBA" id="ARBA00022475"/>
    </source>
</evidence>
<dbReference type="GO" id="GO:0071470">
    <property type="term" value="P:cellular response to osmotic stress"/>
    <property type="evidence" value="ECO:0007669"/>
    <property type="project" value="InterPro"/>
</dbReference>
<protein>
    <recommendedName>
        <fullName evidence="8">Mechanosensing system component YbdG</fullName>
    </recommendedName>
    <alternativeName>
        <fullName evidence="9">Mechanosensitive channel homolog YbdG</fullName>
    </alternativeName>
</protein>
<dbReference type="Pfam" id="PF00924">
    <property type="entry name" value="MS_channel_2nd"/>
    <property type="match status" value="1"/>
</dbReference>
<dbReference type="FunFam" id="2.30.30.60:FF:000002">
    <property type="entry name" value="Mechanosensitive ion channel family protein"/>
    <property type="match status" value="1"/>
</dbReference>